<feature type="compositionally biased region" description="Pro residues" evidence="1">
    <location>
        <begin position="460"/>
        <end position="469"/>
    </location>
</feature>
<feature type="region of interest" description="Disordered" evidence="1">
    <location>
        <begin position="433"/>
        <end position="474"/>
    </location>
</feature>
<feature type="compositionally biased region" description="Basic and acidic residues" evidence="1">
    <location>
        <begin position="70"/>
        <end position="85"/>
    </location>
</feature>
<feature type="compositionally biased region" description="Basic and acidic residues" evidence="1">
    <location>
        <begin position="151"/>
        <end position="163"/>
    </location>
</feature>
<dbReference type="AlphaFoldDB" id="A0A3N4HKC4"/>
<organism evidence="2 3">
    <name type="scientific">Ascobolus immersus RN42</name>
    <dbReference type="NCBI Taxonomy" id="1160509"/>
    <lineage>
        <taxon>Eukaryota</taxon>
        <taxon>Fungi</taxon>
        <taxon>Dikarya</taxon>
        <taxon>Ascomycota</taxon>
        <taxon>Pezizomycotina</taxon>
        <taxon>Pezizomycetes</taxon>
        <taxon>Pezizales</taxon>
        <taxon>Ascobolaceae</taxon>
        <taxon>Ascobolus</taxon>
    </lineage>
</organism>
<dbReference type="Proteomes" id="UP000275078">
    <property type="component" value="Unassembled WGS sequence"/>
</dbReference>
<feature type="compositionally biased region" description="Pro residues" evidence="1">
    <location>
        <begin position="114"/>
        <end position="128"/>
    </location>
</feature>
<feature type="region of interest" description="Disordered" evidence="1">
    <location>
        <begin position="64"/>
        <end position="134"/>
    </location>
</feature>
<feature type="region of interest" description="Disordered" evidence="1">
    <location>
        <begin position="151"/>
        <end position="277"/>
    </location>
</feature>
<accession>A0A3N4HKC4</accession>
<reference evidence="2 3" key="1">
    <citation type="journal article" date="2018" name="Nat. Ecol. Evol.">
        <title>Pezizomycetes genomes reveal the molecular basis of ectomycorrhizal truffle lifestyle.</title>
        <authorList>
            <person name="Murat C."/>
            <person name="Payen T."/>
            <person name="Noel B."/>
            <person name="Kuo A."/>
            <person name="Morin E."/>
            <person name="Chen J."/>
            <person name="Kohler A."/>
            <person name="Krizsan K."/>
            <person name="Balestrini R."/>
            <person name="Da Silva C."/>
            <person name="Montanini B."/>
            <person name="Hainaut M."/>
            <person name="Levati E."/>
            <person name="Barry K.W."/>
            <person name="Belfiori B."/>
            <person name="Cichocki N."/>
            <person name="Clum A."/>
            <person name="Dockter R.B."/>
            <person name="Fauchery L."/>
            <person name="Guy J."/>
            <person name="Iotti M."/>
            <person name="Le Tacon F."/>
            <person name="Lindquist E.A."/>
            <person name="Lipzen A."/>
            <person name="Malagnac F."/>
            <person name="Mello A."/>
            <person name="Molinier V."/>
            <person name="Miyauchi S."/>
            <person name="Poulain J."/>
            <person name="Riccioni C."/>
            <person name="Rubini A."/>
            <person name="Sitrit Y."/>
            <person name="Splivallo R."/>
            <person name="Traeger S."/>
            <person name="Wang M."/>
            <person name="Zifcakova L."/>
            <person name="Wipf D."/>
            <person name="Zambonelli A."/>
            <person name="Paolocci F."/>
            <person name="Nowrousian M."/>
            <person name="Ottonello S."/>
            <person name="Baldrian P."/>
            <person name="Spatafora J.W."/>
            <person name="Henrissat B."/>
            <person name="Nagy L.G."/>
            <person name="Aury J.M."/>
            <person name="Wincker P."/>
            <person name="Grigoriev I.V."/>
            <person name="Bonfante P."/>
            <person name="Martin F.M."/>
        </authorList>
    </citation>
    <scope>NUCLEOTIDE SEQUENCE [LARGE SCALE GENOMIC DNA]</scope>
    <source>
        <strain evidence="2 3">RN42</strain>
    </source>
</reference>
<dbReference type="STRING" id="1160509.A0A3N4HKC4"/>
<keyword evidence="3" id="KW-1185">Reference proteome</keyword>
<evidence type="ECO:0000313" key="2">
    <source>
        <dbReference type="EMBL" id="RPA72360.1"/>
    </source>
</evidence>
<proteinExistence type="predicted"/>
<feature type="compositionally biased region" description="Basic and acidic residues" evidence="1">
    <location>
        <begin position="26"/>
        <end position="44"/>
    </location>
</feature>
<feature type="region of interest" description="Disordered" evidence="1">
    <location>
        <begin position="630"/>
        <end position="660"/>
    </location>
</feature>
<dbReference type="EMBL" id="ML119865">
    <property type="protein sequence ID" value="RPA72360.1"/>
    <property type="molecule type" value="Genomic_DNA"/>
</dbReference>
<protein>
    <submittedName>
        <fullName evidence="2">Uncharacterized protein</fullName>
    </submittedName>
</protein>
<feature type="region of interest" description="Disordered" evidence="1">
    <location>
        <begin position="14"/>
        <end position="51"/>
    </location>
</feature>
<feature type="compositionally biased region" description="Basic and acidic residues" evidence="1">
    <location>
        <begin position="334"/>
        <end position="344"/>
    </location>
</feature>
<gene>
    <name evidence="2" type="ORF">BJ508DRAFT_381606</name>
</gene>
<dbReference type="OrthoDB" id="5288142at2759"/>
<name>A0A3N4HKC4_ASCIM</name>
<feature type="region of interest" description="Disordered" evidence="1">
    <location>
        <begin position="299"/>
        <end position="348"/>
    </location>
</feature>
<sequence>MVFARRYSALPQTPTYDAFEYDDDDRVDRTMAEQAEHSDDERKQTQTQKPKLLEMEFGLMGGLDLGESFGKSERESFEMRSEDGGRSVGGKGVLVDQKREEREAPVPLAHASLPPAPPAHSLSPPSPPAHTSTILPQLAPGEREADLAKRYAESTESIEERPGLIRKQSTLRVHVVDDSDDDGRRRRPSDVSILERAPTPPPHGTNVDEETYGQLEFSRPTTPGSLFRDFDGVHCEPVNQTPRNSVYAEEPKPDLGRRRSSQTLSAYLGTPGRARPQSGMVYYPAPVPAVLNLPPLLSQHRRTDSSDHQSPNNNRRSMAFPGPTTPGQAPPMELPKHNAHDMTPRRASRLPPSVRASMMLDPNQPNIPPLELTSGSAHDTLESILDASAEAPPVAFTDHPMSGAPAISYRHSKMPSAGSRLSLGSPLSTLSLGGGLNPLATPPTPGGEAVSPGPDGGLPPSQPPSPHPHPQFQDESILPTTLLAELESRKANLKSRSRTAGHVNPHGIRSTLLELDAVAEVAQVQRRGKTTHLAWQADEEEGDADEDVPLGVLYGKKETVRVGGLLAEKEREDSEPLSKRRARLRAEKGLTGQLRGEEGDEDVPLAVLMAGKSAPEEDEKETLAQRKARLKNQLPKPDFGSSISLDLAGSGAATPAEEEETLAQRRARLKREKEQRARVDALQMGVRSQTLMNQPSRQSLLGGLAQGGRGSYYAGPGKGLVASTSNLDLRGSFYPQQGMGQQQQFMMQQQMMMAGGGGQMMAGQQYVNPQAMQGGAGLHQLAMQQGFVPLDQKQRDMVERWRESVM</sequence>
<evidence type="ECO:0000256" key="1">
    <source>
        <dbReference type="SAM" id="MobiDB-lite"/>
    </source>
</evidence>
<evidence type="ECO:0000313" key="3">
    <source>
        <dbReference type="Proteomes" id="UP000275078"/>
    </source>
</evidence>